<evidence type="ECO:0000256" key="1">
    <source>
        <dbReference type="SAM" id="MobiDB-lite"/>
    </source>
</evidence>
<dbReference type="Proteomes" id="UP001164743">
    <property type="component" value="Chromosome 7A"/>
</dbReference>
<evidence type="ECO:0000313" key="3">
    <source>
        <dbReference type="Proteomes" id="UP001164743"/>
    </source>
</evidence>
<protein>
    <submittedName>
        <fullName evidence="2">Uncharacterized protein</fullName>
    </submittedName>
</protein>
<feature type="region of interest" description="Disordered" evidence="1">
    <location>
        <begin position="1"/>
        <end position="84"/>
    </location>
</feature>
<proteinExistence type="predicted"/>
<accession>A0ABY7CNE4</accession>
<keyword evidence="3" id="KW-1185">Reference proteome</keyword>
<feature type="compositionally biased region" description="Pro residues" evidence="1">
    <location>
        <begin position="17"/>
        <end position="27"/>
    </location>
</feature>
<evidence type="ECO:0000313" key="2">
    <source>
        <dbReference type="EMBL" id="WAQ86560.1"/>
    </source>
</evidence>
<name>A0ABY7CNE4_9BASI</name>
<dbReference type="RefSeq" id="XP_053022115.1">
    <property type="nucleotide sequence ID" value="XM_053170877.1"/>
</dbReference>
<dbReference type="EMBL" id="CP110427">
    <property type="protein sequence ID" value="WAQ86560.1"/>
    <property type="molecule type" value="Genomic_DNA"/>
</dbReference>
<sequence>MLSKVLAANGCGARPGFPDPRASPPASPASLGTPDTDISQARLSSQPNPTTIISGQASEDHPSSQYRQNQISPPVVDRADRASSTSRLTQLPIVAQGLPESPPFPHQIQPDHISPRNWPDTWPVLPPLAELRHGSVLGRWQYAAKSIDRCFSSSLIAQPSDEAAPSHPSVRLFYLAVHAARVLGDALAEIVERVALLHLAVFIHRLFPAIARDPLASRFPASP</sequence>
<feature type="compositionally biased region" description="Polar residues" evidence="1">
    <location>
        <begin position="36"/>
        <end position="72"/>
    </location>
</feature>
<gene>
    <name evidence="2" type="ORF">PtA15_7A286</name>
</gene>
<reference evidence="2" key="1">
    <citation type="submission" date="2022-10" db="EMBL/GenBank/DDBJ databases">
        <title>Puccinia triticina Genome sequencing and assembly.</title>
        <authorList>
            <person name="Li C."/>
        </authorList>
    </citation>
    <scope>NUCLEOTIDE SEQUENCE</scope>
    <source>
        <strain evidence="2">Pt15</strain>
    </source>
</reference>
<dbReference type="GeneID" id="77811772"/>
<organism evidence="2 3">
    <name type="scientific">Puccinia triticina</name>
    <dbReference type="NCBI Taxonomy" id="208348"/>
    <lineage>
        <taxon>Eukaryota</taxon>
        <taxon>Fungi</taxon>
        <taxon>Dikarya</taxon>
        <taxon>Basidiomycota</taxon>
        <taxon>Pucciniomycotina</taxon>
        <taxon>Pucciniomycetes</taxon>
        <taxon>Pucciniales</taxon>
        <taxon>Pucciniaceae</taxon>
        <taxon>Puccinia</taxon>
    </lineage>
</organism>